<name>A0A074MZE9_9SPHN</name>
<dbReference type="AlphaFoldDB" id="A0A074MZE9"/>
<feature type="coiled-coil region" evidence="3">
    <location>
        <begin position="136"/>
        <end position="170"/>
    </location>
</feature>
<dbReference type="InterPro" id="IPR050469">
    <property type="entry name" value="Diguanylate_Cyclase"/>
</dbReference>
<evidence type="ECO:0000256" key="1">
    <source>
        <dbReference type="ARBA" id="ARBA00012528"/>
    </source>
</evidence>
<dbReference type="PROSITE" id="PS50887">
    <property type="entry name" value="GGDEF"/>
    <property type="match status" value="1"/>
</dbReference>
<evidence type="ECO:0000256" key="2">
    <source>
        <dbReference type="ARBA" id="ARBA00034247"/>
    </source>
</evidence>
<keyword evidence="3" id="KW-0175">Coiled coil</keyword>
<dbReference type="EC" id="2.7.7.65" evidence="1"/>
<evidence type="ECO:0000256" key="3">
    <source>
        <dbReference type="SAM" id="Coils"/>
    </source>
</evidence>
<dbReference type="GO" id="GO:1902201">
    <property type="term" value="P:negative regulation of bacterial-type flagellum-dependent cell motility"/>
    <property type="evidence" value="ECO:0007669"/>
    <property type="project" value="TreeGrafter"/>
</dbReference>
<proteinExistence type="predicted"/>
<dbReference type="SUPFAM" id="SSF55073">
    <property type="entry name" value="Nucleotide cyclase"/>
    <property type="match status" value="1"/>
</dbReference>
<feature type="domain" description="GGDEF" evidence="4">
    <location>
        <begin position="201"/>
        <end position="334"/>
    </location>
</feature>
<comment type="caution">
    <text evidence="5">The sequence shown here is derived from an EMBL/GenBank/DDBJ whole genome shotgun (WGS) entry which is preliminary data.</text>
</comment>
<dbReference type="GO" id="GO:0052621">
    <property type="term" value="F:diguanylate cyclase activity"/>
    <property type="evidence" value="ECO:0007669"/>
    <property type="project" value="UniProtKB-EC"/>
</dbReference>
<evidence type="ECO:0000259" key="4">
    <source>
        <dbReference type="PROSITE" id="PS50887"/>
    </source>
</evidence>
<dbReference type="InterPro" id="IPR000160">
    <property type="entry name" value="GGDEF_dom"/>
</dbReference>
<reference evidence="5 6" key="1">
    <citation type="submission" date="2014-04" db="EMBL/GenBank/DDBJ databases">
        <title>A comprehensive comparison of genomes of Erythrobacter spp. Strains.</title>
        <authorList>
            <person name="Zheng Q."/>
        </authorList>
    </citation>
    <scope>NUCLEOTIDE SEQUENCE [LARGE SCALE GENOMIC DNA]</scope>
    <source>
        <strain evidence="5 6">DSM 8509</strain>
    </source>
</reference>
<evidence type="ECO:0000313" key="5">
    <source>
        <dbReference type="EMBL" id="KEO90997.1"/>
    </source>
</evidence>
<dbReference type="GO" id="GO:0005886">
    <property type="term" value="C:plasma membrane"/>
    <property type="evidence" value="ECO:0007669"/>
    <property type="project" value="TreeGrafter"/>
</dbReference>
<dbReference type="FunFam" id="3.30.70.270:FF:000001">
    <property type="entry name" value="Diguanylate cyclase domain protein"/>
    <property type="match status" value="1"/>
</dbReference>
<sequence>MEAQKELLERIGDFVIEHGLGVNSANLAAICAALSGADAELAQAFTARELSGEPIDQRWLDTLARLDPGTNGRIAELEQLMDKLEYSLMRFAQTTKMAQDETSDHRGALGAQIEAIADVAAPGGMVAELDRVVELSRAVLERIERVEQAMERSQDEARRLRASLATARMEADVDHLTRLPNRRAFERRLVSAASEARSKSEPLCIGFCDVDRFKQINDRYGHDAGDRVLCTIADTLSEHASDQCFVARHGGEEFVVLFYGLDKQAALAKLDSIRRAQAARRLRDRFTGQPFGQITFSAGIAEVTEDSDTRSALARADAALYQAKAAGRNRVVFI</sequence>
<protein>
    <recommendedName>
        <fullName evidence="1">diguanylate cyclase</fullName>
        <ecNumber evidence="1">2.7.7.65</ecNumber>
    </recommendedName>
</protein>
<dbReference type="NCBIfam" id="TIGR00254">
    <property type="entry name" value="GGDEF"/>
    <property type="match status" value="1"/>
</dbReference>
<gene>
    <name evidence="5" type="ORF">EH32_01340</name>
</gene>
<organism evidence="5 6">
    <name type="scientific">Erythrobacter litoralis</name>
    <dbReference type="NCBI Taxonomy" id="39960"/>
    <lineage>
        <taxon>Bacteria</taxon>
        <taxon>Pseudomonadati</taxon>
        <taxon>Pseudomonadota</taxon>
        <taxon>Alphaproteobacteria</taxon>
        <taxon>Sphingomonadales</taxon>
        <taxon>Erythrobacteraceae</taxon>
        <taxon>Erythrobacter/Porphyrobacter group</taxon>
        <taxon>Erythrobacter</taxon>
    </lineage>
</organism>
<dbReference type="InterPro" id="IPR043128">
    <property type="entry name" value="Rev_trsase/Diguanyl_cyclase"/>
</dbReference>
<dbReference type="InterPro" id="IPR029787">
    <property type="entry name" value="Nucleotide_cyclase"/>
</dbReference>
<dbReference type="PANTHER" id="PTHR45138:SF9">
    <property type="entry name" value="DIGUANYLATE CYCLASE DGCM-RELATED"/>
    <property type="match status" value="1"/>
</dbReference>
<dbReference type="EMBL" id="JMIX01000011">
    <property type="protein sequence ID" value="KEO90997.1"/>
    <property type="molecule type" value="Genomic_DNA"/>
</dbReference>
<dbReference type="Pfam" id="PF00990">
    <property type="entry name" value="GGDEF"/>
    <property type="match status" value="1"/>
</dbReference>
<dbReference type="Gene3D" id="3.30.70.270">
    <property type="match status" value="1"/>
</dbReference>
<evidence type="ECO:0000313" key="6">
    <source>
        <dbReference type="Proteomes" id="UP000027866"/>
    </source>
</evidence>
<keyword evidence="6" id="KW-1185">Reference proteome</keyword>
<dbReference type="SMART" id="SM00267">
    <property type="entry name" value="GGDEF"/>
    <property type="match status" value="1"/>
</dbReference>
<dbReference type="PANTHER" id="PTHR45138">
    <property type="entry name" value="REGULATORY COMPONENTS OF SENSORY TRANSDUCTION SYSTEM"/>
    <property type="match status" value="1"/>
</dbReference>
<dbReference type="GO" id="GO:0043709">
    <property type="term" value="P:cell adhesion involved in single-species biofilm formation"/>
    <property type="evidence" value="ECO:0007669"/>
    <property type="project" value="TreeGrafter"/>
</dbReference>
<comment type="catalytic activity">
    <reaction evidence="2">
        <text>2 GTP = 3',3'-c-di-GMP + 2 diphosphate</text>
        <dbReference type="Rhea" id="RHEA:24898"/>
        <dbReference type="ChEBI" id="CHEBI:33019"/>
        <dbReference type="ChEBI" id="CHEBI:37565"/>
        <dbReference type="ChEBI" id="CHEBI:58805"/>
        <dbReference type="EC" id="2.7.7.65"/>
    </reaction>
</comment>
<dbReference type="Proteomes" id="UP000027866">
    <property type="component" value="Unassembled WGS sequence"/>
</dbReference>
<accession>A0A074MZE9</accession>
<dbReference type="CDD" id="cd01949">
    <property type="entry name" value="GGDEF"/>
    <property type="match status" value="1"/>
</dbReference>